<evidence type="ECO:0000313" key="3">
    <source>
        <dbReference type="Proteomes" id="UP000867740"/>
    </source>
</evidence>
<dbReference type="EMBL" id="DACSUM010000010">
    <property type="protein sequence ID" value="HAT3581439.1"/>
    <property type="molecule type" value="Genomic_DNA"/>
</dbReference>
<name>A0A9P3WEY7_KLUIN</name>
<reference evidence="2" key="2">
    <citation type="submission" date="2020-10" db="EMBL/GenBank/DDBJ databases">
        <authorList>
            <consortium name="NCBI Pathogen Detection Project"/>
        </authorList>
    </citation>
    <scope>NUCLEOTIDE SEQUENCE</scope>
    <source>
        <strain evidence="2">CAVp300</strain>
    </source>
</reference>
<dbReference type="Proteomes" id="UP000867740">
    <property type="component" value="Unassembled WGS sequence"/>
</dbReference>
<organism evidence="2 3">
    <name type="scientific">Kluyvera intermedia</name>
    <name type="common">Enterobacter intermedius</name>
    <dbReference type="NCBI Taxonomy" id="61648"/>
    <lineage>
        <taxon>Bacteria</taxon>
        <taxon>Pseudomonadati</taxon>
        <taxon>Pseudomonadota</taxon>
        <taxon>Gammaproteobacteria</taxon>
        <taxon>Enterobacterales</taxon>
        <taxon>Enterobacteriaceae</taxon>
        <taxon>Kluyvera</taxon>
    </lineage>
</organism>
<protein>
    <submittedName>
        <fullName evidence="2">DUF3601 domain-containing protein</fullName>
    </submittedName>
</protein>
<dbReference type="Gene3D" id="2.30.30.350">
    <property type="entry name" value="mobile metagenome of vibrio cholerae. Integron cassette protein vch_cass4"/>
    <property type="match status" value="1"/>
</dbReference>
<evidence type="ECO:0000313" key="2">
    <source>
        <dbReference type="EMBL" id="HAT3581439.1"/>
    </source>
</evidence>
<accession>A0A9P3WEY7</accession>
<dbReference type="Pfam" id="PF12208">
    <property type="entry name" value="DUF3601"/>
    <property type="match status" value="1"/>
</dbReference>
<dbReference type="InterPro" id="IPR022020">
    <property type="entry name" value="DUF3601"/>
</dbReference>
<dbReference type="RefSeq" id="WP_047369686.1">
    <property type="nucleotide sequence ID" value="NZ_CABMNU010000005.1"/>
</dbReference>
<comment type="caution">
    <text evidence="2">The sequence shown here is derived from an EMBL/GenBank/DDBJ whole genome shotgun (WGS) entry which is preliminary data.</text>
</comment>
<sequence>MDTHKLKQTYRHLVAGKYYKVTKTFVDYDRITRCKGDVWKFVGSSYLAYEDGLSLFFSIKGKVVQIRLQAIPEEQGHITEHLEQYLAEYHPWWRFW</sequence>
<reference evidence="2" key="1">
    <citation type="journal article" date="2018" name="Genome Biol.">
        <title>SKESA: strategic k-mer extension for scrupulous assemblies.</title>
        <authorList>
            <person name="Souvorov A."/>
            <person name="Agarwala R."/>
            <person name="Lipman D.J."/>
        </authorList>
    </citation>
    <scope>NUCLEOTIDE SEQUENCE</scope>
    <source>
        <strain evidence="2">CAVp300</strain>
    </source>
</reference>
<dbReference type="AlphaFoldDB" id="A0A9P3WEY7"/>
<gene>
    <name evidence="2" type="ORF">I8531_001723</name>
</gene>
<feature type="domain" description="DUF3601" evidence="1">
    <location>
        <begin position="12"/>
        <end position="86"/>
    </location>
</feature>
<proteinExistence type="predicted"/>
<evidence type="ECO:0000259" key="1">
    <source>
        <dbReference type="Pfam" id="PF12208"/>
    </source>
</evidence>